<proteinExistence type="predicted"/>
<keyword evidence="3" id="KW-1185">Reference proteome</keyword>
<gene>
    <name evidence="2" type="ORF">RW095_31775</name>
</gene>
<dbReference type="RefSeq" id="WP_317022642.1">
    <property type="nucleotide sequence ID" value="NZ_CP136513.1"/>
</dbReference>
<dbReference type="InterPro" id="IPR025391">
    <property type="entry name" value="DUF4123"/>
</dbReference>
<dbReference type="Proteomes" id="UP001302652">
    <property type="component" value="Chromosome 1"/>
</dbReference>
<accession>A0ABZ0EU97</accession>
<protein>
    <submittedName>
        <fullName evidence="2">DUF4123 domain-containing protein</fullName>
    </submittedName>
</protein>
<organism evidence="2 3">
    <name type="scientific">Paraburkholderia kirstenboschensis</name>
    <dbReference type="NCBI Taxonomy" id="1245436"/>
    <lineage>
        <taxon>Bacteria</taxon>
        <taxon>Pseudomonadati</taxon>
        <taxon>Pseudomonadota</taxon>
        <taxon>Betaproteobacteria</taxon>
        <taxon>Burkholderiales</taxon>
        <taxon>Burkholderiaceae</taxon>
        <taxon>Paraburkholderia</taxon>
    </lineage>
</organism>
<evidence type="ECO:0000259" key="1">
    <source>
        <dbReference type="Pfam" id="PF13503"/>
    </source>
</evidence>
<dbReference type="EMBL" id="CP136513">
    <property type="protein sequence ID" value="WOD20742.1"/>
    <property type="molecule type" value="Genomic_DNA"/>
</dbReference>
<evidence type="ECO:0000313" key="2">
    <source>
        <dbReference type="EMBL" id="WOD20742.1"/>
    </source>
</evidence>
<sequence length="297" mass="32843">MSINNLETQVLALPVEPPLHFYLIVDSAQDSRHPLAIQQAEPGTRSQCLLTLAQGPDLEAAAPHLMTFPQFERDAASWQWISSYGPVLPAAVSIIASPLPFDPLYAHLHSSTEVVLPDGEEMIFAFWDPAVLATLVGQLDDPTLHVPGPVLTVQQREKFLTGISAWWYWDRNGKLHQIAPALNPGAASTVMLPLRLTQTQVDMLVEASVPDHLLGYINTTKPELLADIPETERYARVKKHLLEARMLRLVGMRDIINYVCAALIYGNQVYENSVIVGLLGGVRESQMSLAEALEKFP</sequence>
<dbReference type="Pfam" id="PF13503">
    <property type="entry name" value="DUF4123"/>
    <property type="match status" value="1"/>
</dbReference>
<evidence type="ECO:0000313" key="3">
    <source>
        <dbReference type="Proteomes" id="UP001302652"/>
    </source>
</evidence>
<name>A0ABZ0EU97_9BURK</name>
<reference evidence="2 3" key="1">
    <citation type="submission" date="2023-10" db="EMBL/GenBank/DDBJ databases">
        <title>Surface-active antibiotics is a multifunctional adaptation for post-fire microbes.</title>
        <authorList>
            <person name="Liu M.D."/>
            <person name="Du Y."/>
            <person name="Koupaei S.K."/>
            <person name="Kim N.R."/>
            <person name="Zhang W."/>
            <person name="Traxler M.F."/>
        </authorList>
    </citation>
    <scope>NUCLEOTIDE SEQUENCE [LARGE SCALE GENOMIC DNA]</scope>
    <source>
        <strain evidence="2 3">F3</strain>
    </source>
</reference>
<feature type="domain" description="DUF4123" evidence="1">
    <location>
        <begin position="22"/>
        <end position="144"/>
    </location>
</feature>